<dbReference type="Proteomes" id="UP000184509">
    <property type="component" value="Unassembled WGS sequence"/>
</dbReference>
<organism evidence="1 2">
    <name type="scientific">Bacteroides luti</name>
    <dbReference type="NCBI Taxonomy" id="1297750"/>
    <lineage>
        <taxon>Bacteria</taxon>
        <taxon>Pseudomonadati</taxon>
        <taxon>Bacteroidota</taxon>
        <taxon>Bacteroidia</taxon>
        <taxon>Bacteroidales</taxon>
        <taxon>Bacteroidaceae</taxon>
        <taxon>Bacteroides</taxon>
    </lineage>
</organism>
<sequence length="199" mass="23218">MKRKRYGAWIMLVICVIGFYSCGDKQEEVICVNDFTGSYKITSLKAEIRVDLNNDGLQSSDLYNEMTEPYYLVNPRDPDYTPLPMYEFNQISSCAEVRPTESQSASNKSLSLNLPFQYITYSNLSMYAHDLSFYFYDLDENDNVVLKGKLGDTPEVQVTRLERLDKDHFKVIYNARIYDFVSKEWKETSVKALYERTCK</sequence>
<accession>A0A1M5A9F4</accession>
<dbReference type="RefSeq" id="WP_073400915.1">
    <property type="nucleotide sequence ID" value="NZ_FQTV01000006.1"/>
</dbReference>
<dbReference type="OrthoDB" id="1438338at2"/>
<dbReference type="PROSITE" id="PS51257">
    <property type="entry name" value="PROKAR_LIPOPROTEIN"/>
    <property type="match status" value="1"/>
</dbReference>
<dbReference type="EMBL" id="FQTV01000006">
    <property type="protein sequence ID" value="SHF26899.1"/>
    <property type="molecule type" value="Genomic_DNA"/>
</dbReference>
<evidence type="ECO:0008006" key="3">
    <source>
        <dbReference type="Google" id="ProtNLM"/>
    </source>
</evidence>
<reference evidence="1 2" key="1">
    <citation type="submission" date="2016-11" db="EMBL/GenBank/DDBJ databases">
        <authorList>
            <person name="Jaros S."/>
            <person name="Januszkiewicz K."/>
            <person name="Wedrychowicz H."/>
        </authorList>
    </citation>
    <scope>NUCLEOTIDE SEQUENCE [LARGE SCALE GENOMIC DNA]</scope>
    <source>
        <strain evidence="1 2">DSM 26991</strain>
    </source>
</reference>
<gene>
    <name evidence="1" type="ORF">SAMN05444405_106192</name>
</gene>
<name>A0A1M5A9F4_9BACE</name>
<protein>
    <recommendedName>
        <fullName evidence="3">Lipoprotein</fullName>
    </recommendedName>
</protein>
<evidence type="ECO:0000313" key="1">
    <source>
        <dbReference type="EMBL" id="SHF26899.1"/>
    </source>
</evidence>
<evidence type="ECO:0000313" key="2">
    <source>
        <dbReference type="Proteomes" id="UP000184509"/>
    </source>
</evidence>
<dbReference type="AlphaFoldDB" id="A0A1M5A9F4"/>
<proteinExistence type="predicted"/>
<keyword evidence="2" id="KW-1185">Reference proteome</keyword>